<gene>
    <name evidence="1" type="ORF">E2C01_029819</name>
</gene>
<protein>
    <submittedName>
        <fullName evidence="1">Uncharacterized protein</fullName>
    </submittedName>
</protein>
<dbReference type="EMBL" id="VSRR010003498">
    <property type="protein sequence ID" value="MPC36364.1"/>
    <property type="molecule type" value="Genomic_DNA"/>
</dbReference>
<organism evidence="1 2">
    <name type="scientific">Portunus trituberculatus</name>
    <name type="common">Swimming crab</name>
    <name type="synonym">Neptunus trituberculatus</name>
    <dbReference type="NCBI Taxonomy" id="210409"/>
    <lineage>
        <taxon>Eukaryota</taxon>
        <taxon>Metazoa</taxon>
        <taxon>Ecdysozoa</taxon>
        <taxon>Arthropoda</taxon>
        <taxon>Crustacea</taxon>
        <taxon>Multicrustacea</taxon>
        <taxon>Malacostraca</taxon>
        <taxon>Eumalacostraca</taxon>
        <taxon>Eucarida</taxon>
        <taxon>Decapoda</taxon>
        <taxon>Pleocyemata</taxon>
        <taxon>Brachyura</taxon>
        <taxon>Eubrachyura</taxon>
        <taxon>Portunoidea</taxon>
        <taxon>Portunidae</taxon>
        <taxon>Portuninae</taxon>
        <taxon>Portunus</taxon>
    </lineage>
</organism>
<dbReference type="Proteomes" id="UP000324222">
    <property type="component" value="Unassembled WGS sequence"/>
</dbReference>
<proteinExistence type="predicted"/>
<sequence length="146" mass="16760">MAKSTSSIFEGTHPPASPILHHGLIKWHIIKAAYSFIEDLRTHEDIILYVLAHVSELSRCLQEKGTMSFSLSIRETRDLRQETWKLIFACIYISKAVVGVDQGHLQDLSLLLLQDNHLSAIQILLRILATSQHKKKKKKRKKKNPR</sequence>
<keyword evidence="2" id="KW-1185">Reference proteome</keyword>
<name>A0A5B7EVL0_PORTR</name>
<dbReference type="AlphaFoldDB" id="A0A5B7EVL0"/>
<evidence type="ECO:0000313" key="1">
    <source>
        <dbReference type="EMBL" id="MPC36364.1"/>
    </source>
</evidence>
<accession>A0A5B7EVL0</accession>
<reference evidence="1 2" key="1">
    <citation type="submission" date="2019-05" db="EMBL/GenBank/DDBJ databases">
        <title>Another draft genome of Portunus trituberculatus and its Hox gene families provides insights of decapod evolution.</title>
        <authorList>
            <person name="Jeong J.-H."/>
            <person name="Song I."/>
            <person name="Kim S."/>
            <person name="Choi T."/>
            <person name="Kim D."/>
            <person name="Ryu S."/>
            <person name="Kim W."/>
        </authorList>
    </citation>
    <scope>NUCLEOTIDE SEQUENCE [LARGE SCALE GENOMIC DNA]</scope>
    <source>
        <tissue evidence="1">Muscle</tissue>
    </source>
</reference>
<comment type="caution">
    <text evidence="1">The sequence shown here is derived from an EMBL/GenBank/DDBJ whole genome shotgun (WGS) entry which is preliminary data.</text>
</comment>
<evidence type="ECO:0000313" key="2">
    <source>
        <dbReference type="Proteomes" id="UP000324222"/>
    </source>
</evidence>